<dbReference type="Gene3D" id="1.10.3470.10">
    <property type="entry name" value="ABC transporter involved in vitamin B12 uptake, BtuC"/>
    <property type="match status" value="1"/>
</dbReference>
<dbReference type="Proteomes" id="UP000202031">
    <property type="component" value="Chromosome"/>
</dbReference>
<dbReference type="CDD" id="cd06550">
    <property type="entry name" value="TM_ABC_iron-siderophores_like"/>
    <property type="match status" value="1"/>
</dbReference>
<dbReference type="InterPro" id="IPR037294">
    <property type="entry name" value="ABC_BtuC-like"/>
</dbReference>
<dbReference type="EMBL" id="CP015578">
    <property type="protein sequence ID" value="ARQ98129.1"/>
    <property type="molecule type" value="Genomic_DNA"/>
</dbReference>
<keyword evidence="4 7" id="KW-1133">Transmembrane helix</keyword>
<feature type="transmembrane region" description="Helical" evidence="7">
    <location>
        <begin position="52"/>
        <end position="77"/>
    </location>
</feature>
<sequence length="264" mass="28060">MEILSFSFMQNAILAGILVSIACGVIGSLIVINKMTFIAGGVAHGAYGGIGIAFYFGFSALFGAAGFAVAIGLLIAFISSKNRDRIDSIIGAIWAFGMSVGIIFVDLSPGYNADLMSYLFGSILAVSTEDLIFMSVLDTVFVLFALLFYTQICAFCFDSEFAKLRGINVGFLYYLMSLLIALCVVSTISVVGLILVIALLSIPPYIAEKFSPNLAIMMVLSAILSAIFILCGLILSCYFDLTSGAAIIAVATIAFFIAEFCKRG</sequence>
<feature type="transmembrane region" description="Helical" evidence="7">
    <location>
        <begin position="173"/>
        <end position="202"/>
    </location>
</feature>
<protein>
    <submittedName>
        <fullName evidence="8">Zinc ABC transporter ZnuABC, membrane protein</fullName>
    </submittedName>
</protein>
<evidence type="ECO:0000256" key="6">
    <source>
        <dbReference type="RuleBase" id="RU003943"/>
    </source>
</evidence>
<accession>A0A1X9SPF5</accession>
<name>A0A1X9SPF5_9BACT</name>
<proteinExistence type="inferred from homology"/>
<evidence type="ECO:0000313" key="9">
    <source>
        <dbReference type="Proteomes" id="UP000202031"/>
    </source>
</evidence>
<dbReference type="GO" id="GO:0055085">
    <property type="term" value="P:transmembrane transport"/>
    <property type="evidence" value="ECO:0007669"/>
    <property type="project" value="InterPro"/>
</dbReference>
<evidence type="ECO:0000256" key="7">
    <source>
        <dbReference type="SAM" id="Phobius"/>
    </source>
</evidence>
<evidence type="ECO:0000256" key="1">
    <source>
        <dbReference type="ARBA" id="ARBA00004141"/>
    </source>
</evidence>
<evidence type="ECO:0000256" key="2">
    <source>
        <dbReference type="ARBA" id="ARBA00008034"/>
    </source>
</evidence>
<dbReference type="KEGG" id="clx:CLAN_1406"/>
<dbReference type="GO" id="GO:0010043">
    <property type="term" value="P:response to zinc ion"/>
    <property type="evidence" value="ECO:0007669"/>
    <property type="project" value="TreeGrafter"/>
</dbReference>
<feature type="transmembrane region" description="Helical" evidence="7">
    <location>
        <begin position="12"/>
        <end position="32"/>
    </location>
</feature>
<feature type="transmembrane region" description="Helical" evidence="7">
    <location>
        <begin position="214"/>
        <end position="235"/>
    </location>
</feature>
<gene>
    <name evidence="8" type="primary">znuB</name>
    <name evidence="8" type="ORF">CLAN_1406</name>
</gene>
<keyword evidence="6" id="KW-0813">Transport</keyword>
<dbReference type="PANTHER" id="PTHR30477:SF18">
    <property type="entry name" value="METAL TRANSPORT SYSTEM MEMBRANE PROTEIN CT_417-RELATED"/>
    <property type="match status" value="1"/>
</dbReference>
<organism evidence="8 9">
    <name type="scientific">Campylobacter lanienae NCTC 13004</name>
    <dbReference type="NCBI Taxonomy" id="1031753"/>
    <lineage>
        <taxon>Bacteria</taxon>
        <taxon>Pseudomonadati</taxon>
        <taxon>Campylobacterota</taxon>
        <taxon>Epsilonproteobacteria</taxon>
        <taxon>Campylobacterales</taxon>
        <taxon>Campylobacteraceae</taxon>
        <taxon>Campylobacter</taxon>
    </lineage>
</organism>
<dbReference type="GO" id="GO:0043190">
    <property type="term" value="C:ATP-binding cassette (ABC) transporter complex"/>
    <property type="evidence" value="ECO:0007669"/>
    <property type="project" value="InterPro"/>
</dbReference>
<dbReference type="InterPro" id="IPR001626">
    <property type="entry name" value="ABC_TroCD"/>
</dbReference>
<keyword evidence="5 7" id="KW-0472">Membrane</keyword>
<feature type="transmembrane region" description="Helical" evidence="7">
    <location>
        <begin position="89"/>
        <end position="109"/>
    </location>
</feature>
<dbReference type="AlphaFoldDB" id="A0A1X9SPF5"/>
<keyword evidence="3 6" id="KW-0812">Transmembrane</keyword>
<reference evidence="9" key="1">
    <citation type="journal article" date="2017" name="Genome Biol. Evol.">
        <title>Comparative Genomic Analysis Identifies a Campylobacter Clade Deficient in Selenium Metabolism.</title>
        <authorList>
            <person name="Miller W.G."/>
            <person name="Yee E."/>
            <person name="Lopes B.S."/>
            <person name="Chapman M.H."/>
            <person name="Huynh S."/>
            <person name="Bono J.L."/>
            <person name="Parker C.T."/>
            <person name="Strachan N.J.C."/>
            <person name="Forbes K.J."/>
        </authorList>
    </citation>
    <scope>NUCLEOTIDE SEQUENCE [LARGE SCALE GENOMIC DNA]</scope>
    <source>
        <strain evidence="9">NCTC 13004</strain>
    </source>
</reference>
<evidence type="ECO:0000256" key="3">
    <source>
        <dbReference type="ARBA" id="ARBA00022692"/>
    </source>
</evidence>
<dbReference type="Pfam" id="PF00950">
    <property type="entry name" value="ABC-3"/>
    <property type="match status" value="1"/>
</dbReference>
<feature type="transmembrane region" description="Helical" evidence="7">
    <location>
        <begin position="241"/>
        <end position="261"/>
    </location>
</feature>
<evidence type="ECO:0000256" key="5">
    <source>
        <dbReference type="ARBA" id="ARBA00023136"/>
    </source>
</evidence>
<dbReference type="PANTHER" id="PTHR30477">
    <property type="entry name" value="ABC-TRANSPORTER METAL-BINDING PROTEIN"/>
    <property type="match status" value="1"/>
</dbReference>
<comment type="subcellular location">
    <subcellularLocation>
        <location evidence="6">Cell membrane</location>
        <topology evidence="6">Multi-pass membrane protein</topology>
    </subcellularLocation>
    <subcellularLocation>
        <location evidence="1">Membrane</location>
        <topology evidence="1">Multi-pass membrane protein</topology>
    </subcellularLocation>
</comment>
<evidence type="ECO:0000313" key="8">
    <source>
        <dbReference type="EMBL" id="ARQ98129.1"/>
    </source>
</evidence>
<comment type="similarity">
    <text evidence="2 6">Belongs to the ABC-3 integral membrane protein family.</text>
</comment>
<dbReference type="SUPFAM" id="SSF81345">
    <property type="entry name" value="ABC transporter involved in vitamin B12 uptake, BtuC"/>
    <property type="match status" value="1"/>
</dbReference>
<evidence type="ECO:0000256" key="4">
    <source>
        <dbReference type="ARBA" id="ARBA00022989"/>
    </source>
</evidence>